<dbReference type="VEuPathDB" id="CryptoDB:ChTU502y2012_407g2330"/>
<evidence type="ECO:0000313" key="1">
    <source>
        <dbReference type="EMBL" id="CUV07460.1"/>
    </source>
</evidence>
<accession>A0A0S4TJ99</accession>
<sequence length="251" mass="28591">MIVNDENIDKFIELKRKIESTLARVDHRLEIIERSKNQESVLENLTLGNIAYISLRYSGTTRAPPEYDDLTGKDLSKRPSYRFPCPSIAHIQLSQLYNAKQLPCLKPRIKLIEISPSSKRIEITSIQKNVVIIYQLNGSKEQIYSEPIYVEGLGSYLIKAFSSKPGFYNSVPVEQSFSIQEYESNYGSEISSRDVSDSFHDLDNSASYETHQQATNVHENHAHKHSTHSHSKYRGLHLISNQSDSDSSDPE</sequence>
<protein>
    <submittedName>
        <fullName evidence="1">Uncharacterized protein</fullName>
    </submittedName>
</protein>
<dbReference type="Proteomes" id="UP000199752">
    <property type="component" value="Chromosome 7"/>
</dbReference>
<gene>
    <name evidence="1" type="ORF">CHUDEA7_new_15</name>
</gene>
<proteinExistence type="predicted"/>
<dbReference type="VEuPathDB" id="CryptoDB:Chro.70522"/>
<dbReference type="EMBL" id="LN877953">
    <property type="protein sequence ID" value="CUV07460.1"/>
    <property type="molecule type" value="Genomic_DNA"/>
</dbReference>
<dbReference type="OrthoDB" id="338987at2759"/>
<reference evidence="1" key="1">
    <citation type="submission" date="2015-08" db="EMBL/GenBank/DDBJ databases">
        <authorList>
            <person name="Babu N.S."/>
            <person name="Beckwith C.J."/>
            <person name="Beseler K.G."/>
            <person name="Brison A."/>
            <person name="Carone J.V."/>
            <person name="Caskin T.P."/>
            <person name="Diamond M."/>
            <person name="Durham M.E."/>
            <person name="Foxe J.M."/>
            <person name="Go M."/>
            <person name="Henderson B.A."/>
            <person name="Jones I.B."/>
            <person name="McGettigan J.A."/>
            <person name="Micheletti S.J."/>
            <person name="Nasrallah M.E."/>
            <person name="Ortiz D."/>
            <person name="Piller C.R."/>
            <person name="Privatt S.R."/>
            <person name="Schneider S.L."/>
            <person name="Sharp S."/>
            <person name="Smith T.C."/>
            <person name="Stanton J.D."/>
            <person name="Ullery H.E."/>
            <person name="Wilson R.J."/>
            <person name="Serrano M.G."/>
            <person name="Buck G."/>
            <person name="Lee V."/>
            <person name="Wang Y."/>
            <person name="Carvalho R."/>
            <person name="Voegtly L."/>
            <person name="Shi R."/>
            <person name="Duckworth R."/>
            <person name="Johnson A."/>
            <person name="Loviza R."/>
            <person name="Walstead R."/>
            <person name="Shah Z."/>
            <person name="Kiflezghi M."/>
            <person name="Wade K."/>
            <person name="Ball S.L."/>
            <person name="Bradley K.W."/>
            <person name="Asai D.J."/>
            <person name="Bowman C.A."/>
            <person name="Russell D.A."/>
            <person name="Pope W.H."/>
            <person name="Jacobs-Sera D."/>
            <person name="Hendrix R.W."/>
            <person name="Hatfull G.F."/>
        </authorList>
    </citation>
    <scope>NUCLEOTIDE SEQUENCE [LARGE SCALE GENOMIC DNA]</scope>
</reference>
<dbReference type="AlphaFoldDB" id="A0A0S4TJ99"/>
<dbReference type="VEuPathDB" id="CryptoDB:GY17_00002356"/>
<dbReference type="VEuPathDB" id="CryptoDB:CHUDEA7_new_15"/>
<organism evidence="1">
    <name type="scientific">Cryptosporidium hominis</name>
    <dbReference type="NCBI Taxonomy" id="237895"/>
    <lineage>
        <taxon>Eukaryota</taxon>
        <taxon>Sar</taxon>
        <taxon>Alveolata</taxon>
        <taxon>Apicomplexa</taxon>
        <taxon>Conoidasida</taxon>
        <taxon>Coccidia</taxon>
        <taxon>Eucoccidiorida</taxon>
        <taxon>Eimeriorina</taxon>
        <taxon>Cryptosporidiidae</taxon>
        <taxon>Cryptosporidium</taxon>
    </lineage>
</organism>
<name>A0A0S4TJ99_CRYHO</name>